<dbReference type="AlphaFoldDB" id="A0A5B6THT1"/>
<dbReference type="GO" id="GO:0016853">
    <property type="term" value="F:isomerase activity"/>
    <property type="evidence" value="ECO:0007669"/>
    <property type="project" value="UniProtKB-KW"/>
</dbReference>
<feature type="signal peptide" evidence="2">
    <location>
        <begin position="1"/>
        <end position="21"/>
    </location>
</feature>
<gene>
    <name evidence="4" type="ORF">FOA19_03895</name>
</gene>
<dbReference type="InterPro" id="IPR006311">
    <property type="entry name" value="TAT_signal"/>
</dbReference>
<proteinExistence type="predicted"/>
<feature type="region of interest" description="Disordered" evidence="1">
    <location>
        <begin position="31"/>
        <end position="52"/>
    </location>
</feature>
<evidence type="ECO:0000256" key="2">
    <source>
        <dbReference type="SAM" id="SignalP"/>
    </source>
</evidence>
<dbReference type="PANTHER" id="PTHR12110">
    <property type="entry name" value="HYDROXYPYRUVATE ISOMERASE"/>
    <property type="match status" value="1"/>
</dbReference>
<evidence type="ECO:0000256" key="1">
    <source>
        <dbReference type="SAM" id="MobiDB-lite"/>
    </source>
</evidence>
<dbReference type="PROSITE" id="PS51318">
    <property type="entry name" value="TAT"/>
    <property type="match status" value="1"/>
</dbReference>
<name>A0A5B6THT1_9BACT</name>
<dbReference type="OrthoDB" id="9798407at2"/>
<comment type="caution">
    <text evidence="4">The sequence shown here is derived from an EMBL/GenBank/DDBJ whole genome shotgun (WGS) entry which is preliminary data.</text>
</comment>
<dbReference type="Pfam" id="PF01261">
    <property type="entry name" value="AP_endonuc_2"/>
    <property type="match status" value="1"/>
</dbReference>
<evidence type="ECO:0000313" key="5">
    <source>
        <dbReference type="Proteomes" id="UP000324133"/>
    </source>
</evidence>
<dbReference type="InterPro" id="IPR036237">
    <property type="entry name" value="Xyl_isomerase-like_sf"/>
</dbReference>
<dbReference type="Proteomes" id="UP000324133">
    <property type="component" value="Unassembled WGS sequence"/>
</dbReference>
<evidence type="ECO:0000313" key="4">
    <source>
        <dbReference type="EMBL" id="KAA3439823.1"/>
    </source>
</evidence>
<dbReference type="InterPro" id="IPR050312">
    <property type="entry name" value="IolE/XylAMocC-like"/>
</dbReference>
<dbReference type="RefSeq" id="WP_149089463.1">
    <property type="nucleotide sequence ID" value="NZ_VKKY01000001.1"/>
</dbReference>
<dbReference type="Gene3D" id="3.20.20.150">
    <property type="entry name" value="Divalent-metal-dependent TIM barrel enzymes"/>
    <property type="match status" value="1"/>
</dbReference>
<feature type="domain" description="Xylose isomerase-like TIM barrel" evidence="3">
    <location>
        <begin position="83"/>
        <end position="316"/>
    </location>
</feature>
<dbReference type="PANTHER" id="PTHR12110:SF41">
    <property type="entry name" value="INOSOSE DEHYDRATASE"/>
    <property type="match status" value="1"/>
</dbReference>
<keyword evidence="4" id="KW-0413">Isomerase</keyword>
<dbReference type="SUPFAM" id="SSF51658">
    <property type="entry name" value="Xylose isomerase-like"/>
    <property type="match status" value="1"/>
</dbReference>
<accession>A0A5B6THT1</accession>
<keyword evidence="5" id="KW-1185">Reference proteome</keyword>
<feature type="compositionally biased region" description="Low complexity" evidence="1">
    <location>
        <begin position="34"/>
        <end position="52"/>
    </location>
</feature>
<feature type="chain" id="PRO_5022698110" evidence="2">
    <location>
        <begin position="22"/>
        <end position="321"/>
    </location>
</feature>
<protein>
    <submittedName>
        <fullName evidence="4">Sugar phosphate isomerase/epimerase</fullName>
    </submittedName>
</protein>
<organism evidence="4 5">
    <name type="scientific">Rufibacter hautae</name>
    <dbReference type="NCBI Taxonomy" id="2595005"/>
    <lineage>
        <taxon>Bacteria</taxon>
        <taxon>Pseudomonadati</taxon>
        <taxon>Bacteroidota</taxon>
        <taxon>Cytophagia</taxon>
        <taxon>Cytophagales</taxon>
        <taxon>Hymenobacteraceae</taxon>
        <taxon>Rufibacter</taxon>
    </lineage>
</organism>
<dbReference type="PROSITE" id="PS51257">
    <property type="entry name" value="PROKAR_LIPOPROTEIN"/>
    <property type="match status" value="1"/>
</dbReference>
<evidence type="ECO:0000259" key="3">
    <source>
        <dbReference type="Pfam" id="PF01261"/>
    </source>
</evidence>
<dbReference type="InterPro" id="IPR013022">
    <property type="entry name" value="Xyl_isomerase-like_TIM-brl"/>
</dbReference>
<dbReference type="EMBL" id="VKKY01000001">
    <property type="protein sequence ID" value="KAA3439823.1"/>
    <property type="molecule type" value="Genomic_DNA"/>
</dbReference>
<sequence>MNNRRSFLQKLGLLSAGVAFAPSLLTSCDSSKPTNTDNASADASTDTSTAGTGTGNARISDIGIQLYTLRELLPNDVKGVIGKVAQAGYNDVETYGYSVDKGYWGLQPNAFKELLQANNLVSTSGHYEFGQYMKDGNTDIVKRYIEAGNIVGHKYITVPYLGEELRNSADAYKNIAEKVNKAAELCKASGLKLAYHNHDFEFKQYGNTTGYDILLKETDPAMVSFEADLFWMEKAGHKPVDMFNQHKGRFVMWHVKDMDKNSPDLNTEIGSGTMDYKAIFAQAQTSGLDRIFVEQENFAAGMDPFKSIKQSRDYVKNTLLA</sequence>
<keyword evidence="2" id="KW-0732">Signal</keyword>
<reference evidence="4 5" key="1">
    <citation type="submission" date="2019-07" db="EMBL/GenBank/DDBJ databases">
        <title>Rufibacter sp. nov., isolated from lake sediment.</title>
        <authorList>
            <person name="Qu J.-H."/>
        </authorList>
    </citation>
    <scope>NUCLEOTIDE SEQUENCE [LARGE SCALE GENOMIC DNA]</scope>
    <source>
        <strain evidence="4 5">NBS58-1</strain>
    </source>
</reference>